<reference evidence="10 11" key="1">
    <citation type="submission" date="2012-08" db="EMBL/GenBank/DDBJ databases">
        <title>Genome sequencing of Lactobacillus florum 8D.</title>
        <authorList>
            <person name="Kim E.B."/>
            <person name="Marco M.L."/>
        </authorList>
    </citation>
    <scope>NUCLEOTIDE SEQUENCE [LARGE SCALE GENOMIC DNA]</scope>
    <source>
        <strain evidence="10 11">8D</strain>
    </source>
</reference>
<dbReference type="EMBL" id="ALXG01000038">
    <property type="protein sequence ID" value="ETO40139.1"/>
    <property type="molecule type" value="Genomic_DNA"/>
</dbReference>
<feature type="domain" description="ATP-cone" evidence="9">
    <location>
        <begin position="50"/>
        <end position="142"/>
    </location>
</feature>
<protein>
    <recommendedName>
        <fullName evidence="8">Transcriptional repressor NrdR</fullName>
    </recommendedName>
</protein>
<dbReference type="RefSeq" id="WP_009166746.1">
    <property type="nucleotide sequence ID" value="NZ_ALXG01000038.1"/>
</dbReference>
<evidence type="ECO:0000256" key="1">
    <source>
        <dbReference type="ARBA" id="ARBA00022491"/>
    </source>
</evidence>
<evidence type="ECO:0000256" key="4">
    <source>
        <dbReference type="ARBA" id="ARBA00022840"/>
    </source>
</evidence>
<keyword evidence="1 8" id="KW-0678">Repressor</keyword>
<evidence type="ECO:0000256" key="5">
    <source>
        <dbReference type="ARBA" id="ARBA00023015"/>
    </source>
</evidence>
<keyword evidence="2 8" id="KW-0547">Nucleotide-binding</keyword>
<gene>
    <name evidence="8" type="primary">nrdR</name>
    <name evidence="10" type="ORF">B808_906</name>
</gene>
<proteinExistence type="inferred from homology"/>
<dbReference type="InterPro" id="IPR005144">
    <property type="entry name" value="ATP-cone_dom"/>
</dbReference>
<evidence type="ECO:0000313" key="11">
    <source>
        <dbReference type="Proteomes" id="UP000019474"/>
    </source>
</evidence>
<keyword evidence="7 8" id="KW-0804">Transcription</keyword>
<comment type="caution">
    <text evidence="8">Lacks conserved residue(s) required for the propagation of feature annotation.</text>
</comment>
<accession>W9EKC9</accession>
<comment type="function">
    <text evidence="8">Negatively regulates transcription of bacterial ribonucleotide reductase nrd genes and operons by binding to NrdR-boxes.</text>
</comment>
<evidence type="ECO:0000256" key="2">
    <source>
        <dbReference type="ARBA" id="ARBA00022741"/>
    </source>
</evidence>
<dbReference type="Pfam" id="PF22811">
    <property type="entry name" value="Zn_ribbon_NrdR"/>
    <property type="match status" value="1"/>
</dbReference>
<name>W9EKC9_9LACO</name>
<keyword evidence="5 8" id="KW-0805">Transcription regulation</keyword>
<dbReference type="AlphaFoldDB" id="W9EKC9"/>
<dbReference type="PANTHER" id="PTHR30455">
    <property type="entry name" value="TRANSCRIPTIONAL REPRESSOR NRDR"/>
    <property type="match status" value="1"/>
</dbReference>
<dbReference type="HAMAP" id="MF_00440">
    <property type="entry name" value="NrdR"/>
    <property type="match status" value="1"/>
</dbReference>
<dbReference type="Proteomes" id="UP000019474">
    <property type="component" value="Unassembled WGS sequence"/>
</dbReference>
<evidence type="ECO:0000256" key="8">
    <source>
        <dbReference type="HAMAP-Rule" id="MF_00440"/>
    </source>
</evidence>
<dbReference type="Pfam" id="PF03477">
    <property type="entry name" value="ATP-cone"/>
    <property type="match status" value="1"/>
</dbReference>
<dbReference type="NCBIfam" id="TIGR00244">
    <property type="entry name" value="transcriptional regulator NrdR"/>
    <property type="match status" value="1"/>
</dbReference>
<keyword evidence="11" id="KW-1185">Reference proteome</keyword>
<dbReference type="GO" id="GO:0045892">
    <property type="term" value="P:negative regulation of DNA-templated transcription"/>
    <property type="evidence" value="ECO:0007669"/>
    <property type="project" value="UniProtKB-UniRule"/>
</dbReference>
<keyword evidence="4 8" id="KW-0067">ATP-binding</keyword>
<dbReference type="GO" id="GO:0005524">
    <property type="term" value="F:ATP binding"/>
    <property type="evidence" value="ECO:0007669"/>
    <property type="project" value="UniProtKB-UniRule"/>
</dbReference>
<comment type="caution">
    <text evidence="10">The sequence shown here is derived from an EMBL/GenBank/DDBJ whole genome shotgun (WGS) entry which is preliminary data.</text>
</comment>
<evidence type="ECO:0000313" key="10">
    <source>
        <dbReference type="EMBL" id="ETO40139.1"/>
    </source>
</evidence>
<evidence type="ECO:0000256" key="7">
    <source>
        <dbReference type="ARBA" id="ARBA00023163"/>
    </source>
</evidence>
<dbReference type="InterPro" id="IPR055173">
    <property type="entry name" value="NrdR-like_N"/>
</dbReference>
<keyword evidence="3" id="KW-0862">Zinc</keyword>
<keyword evidence="6 8" id="KW-0238">DNA-binding</keyword>
<sequence>MKCPKCQHNSTSKVIESRPLADGAQIRRRRQCEHCGYRFTTFEMVEVTPLLVVKKNGTRQEFNREKLLRGIIRSCEKRPVSLEQMNQIVDQTRKNIESQDNGSHEVSSAIIGENVMNGLKDIDEIAYIRFASVYRQFKDMNEFYVKMKELMDNDASQDDE</sequence>
<dbReference type="GO" id="GO:0008270">
    <property type="term" value="F:zinc ion binding"/>
    <property type="evidence" value="ECO:0007669"/>
    <property type="project" value="InterPro"/>
</dbReference>
<organism evidence="10 11">
    <name type="scientific">Fructilactobacillus florum 8D</name>
    <dbReference type="NCBI Taxonomy" id="1221538"/>
    <lineage>
        <taxon>Bacteria</taxon>
        <taxon>Bacillati</taxon>
        <taxon>Bacillota</taxon>
        <taxon>Bacilli</taxon>
        <taxon>Lactobacillales</taxon>
        <taxon>Lactobacillaceae</taxon>
        <taxon>Fructilactobacillus</taxon>
    </lineage>
</organism>
<dbReference type="PROSITE" id="PS51161">
    <property type="entry name" value="ATP_CONE"/>
    <property type="match status" value="1"/>
</dbReference>
<dbReference type="InterPro" id="IPR003796">
    <property type="entry name" value="RNR_NrdR-like"/>
</dbReference>
<evidence type="ECO:0000259" key="9">
    <source>
        <dbReference type="PROSITE" id="PS51161"/>
    </source>
</evidence>
<evidence type="ECO:0000256" key="6">
    <source>
        <dbReference type="ARBA" id="ARBA00023125"/>
    </source>
</evidence>
<dbReference type="GO" id="GO:0003677">
    <property type="term" value="F:DNA binding"/>
    <property type="evidence" value="ECO:0007669"/>
    <property type="project" value="UniProtKB-KW"/>
</dbReference>
<dbReference type="PANTHER" id="PTHR30455:SF2">
    <property type="entry name" value="TRANSCRIPTIONAL REPRESSOR NRDR"/>
    <property type="match status" value="1"/>
</dbReference>
<comment type="similarity">
    <text evidence="8">Belongs to the NrdR family.</text>
</comment>
<evidence type="ECO:0000256" key="3">
    <source>
        <dbReference type="ARBA" id="ARBA00022833"/>
    </source>
</evidence>
<dbReference type="OrthoDB" id="9807461at2"/>
<dbReference type="PATRIC" id="fig|1221538.3.peg.915"/>